<gene>
    <name evidence="1" type="ORF">PBRA_001823</name>
    <name evidence="2" type="ORF">PLBR_LOCUS8472</name>
</gene>
<protein>
    <submittedName>
        <fullName evidence="1">Uncharacterized protein</fullName>
    </submittedName>
</protein>
<evidence type="ECO:0000313" key="3">
    <source>
        <dbReference type="Proteomes" id="UP000039324"/>
    </source>
</evidence>
<proteinExistence type="predicted"/>
<dbReference type="EMBL" id="OVEO01000017">
    <property type="protein sequence ID" value="SPR01257.1"/>
    <property type="molecule type" value="Genomic_DNA"/>
</dbReference>
<dbReference type="Proteomes" id="UP000290189">
    <property type="component" value="Unassembled WGS sequence"/>
</dbReference>
<dbReference type="Proteomes" id="UP000039324">
    <property type="component" value="Unassembled WGS sequence"/>
</dbReference>
<dbReference type="AlphaFoldDB" id="A0A0G4J152"/>
<keyword evidence="2" id="KW-0496">Mitochondrion</keyword>
<geneLocation type="mitochondrion" evidence="2"/>
<organism evidence="1 3">
    <name type="scientific">Plasmodiophora brassicae</name>
    <name type="common">Clubroot disease agent</name>
    <dbReference type="NCBI Taxonomy" id="37360"/>
    <lineage>
        <taxon>Eukaryota</taxon>
        <taxon>Sar</taxon>
        <taxon>Rhizaria</taxon>
        <taxon>Endomyxa</taxon>
        <taxon>Phytomyxea</taxon>
        <taxon>Plasmodiophorida</taxon>
        <taxon>Plasmodiophoridae</taxon>
        <taxon>Plasmodiophora</taxon>
    </lineage>
</organism>
<reference evidence="1 3" key="1">
    <citation type="submission" date="2015-02" db="EMBL/GenBank/DDBJ databases">
        <authorList>
            <person name="Chooi Y.-H."/>
        </authorList>
    </citation>
    <scope>NUCLEOTIDE SEQUENCE [LARGE SCALE GENOMIC DNA]</scope>
    <source>
        <strain evidence="1">E3</strain>
    </source>
</reference>
<accession>A0A0G4J152</accession>
<reference evidence="2 4" key="2">
    <citation type="submission" date="2018-03" db="EMBL/GenBank/DDBJ databases">
        <authorList>
            <person name="Fogelqvist J."/>
        </authorList>
    </citation>
    <scope>NUCLEOTIDE SEQUENCE [LARGE SCALE GENOMIC DNA]</scope>
</reference>
<evidence type="ECO:0000313" key="2">
    <source>
        <dbReference type="EMBL" id="SPR01257.1"/>
    </source>
</evidence>
<name>A0A0G4J152_PLABS</name>
<sequence>MRRYVRHFARRTIVAEECWRDGNALAKEDSWAPAPPPRATTRGPHRRRVLSLYDAVGGTRPLPQETVRRLVDAGARMTTRRVGADLSYCFAFDQWSTAHVEYIEVCRAHDDAEMNSDEVPAPAVSLTYPRDDEGAVPGVHQQTGVVWEAGSVVLAYRLLAPKDLVDYFDTPKLKYPVVLPDDGVRYQESTIAAKRLVERISDGQGCPTITDQRAGTVLCGLVYTYANARIRIRIAKS</sequence>
<evidence type="ECO:0000313" key="4">
    <source>
        <dbReference type="Proteomes" id="UP000290189"/>
    </source>
</evidence>
<evidence type="ECO:0000313" key="1">
    <source>
        <dbReference type="EMBL" id="CEP01217.1"/>
    </source>
</evidence>
<dbReference type="EMBL" id="CDSF01000112">
    <property type="protein sequence ID" value="CEP01217.1"/>
    <property type="molecule type" value="Genomic_DNA"/>
</dbReference>
<keyword evidence="3" id="KW-1185">Reference proteome</keyword>